<evidence type="ECO:0000313" key="1">
    <source>
        <dbReference type="EMBL" id="KAG0413369.1"/>
    </source>
</evidence>
<comment type="caution">
    <text evidence="1">The sequence shown here is derived from an EMBL/GenBank/DDBJ whole genome shotgun (WGS) entry which is preliminary data.</text>
</comment>
<sequence>MRSQRTKTPSAKSRIPTAHLSRGVQASSRIPMPKPKAKLAPREPRRLAAKERTTLKSNSATAWPAGSAVKAAAATELRRQKNRFILGQVRSNRHFDLMLANRGITM</sequence>
<proteinExistence type="predicted"/>
<dbReference type="Proteomes" id="UP000805193">
    <property type="component" value="Unassembled WGS sequence"/>
</dbReference>
<gene>
    <name evidence="1" type="ORF">HPB47_009487</name>
</gene>
<reference evidence="1 2" key="1">
    <citation type="journal article" date="2020" name="Cell">
        <title>Large-Scale Comparative Analyses of Tick Genomes Elucidate Their Genetic Diversity and Vector Capacities.</title>
        <authorList>
            <consortium name="Tick Genome and Microbiome Consortium (TIGMIC)"/>
            <person name="Jia N."/>
            <person name="Wang J."/>
            <person name="Shi W."/>
            <person name="Du L."/>
            <person name="Sun Y."/>
            <person name="Zhan W."/>
            <person name="Jiang J.F."/>
            <person name="Wang Q."/>
            <person name="Zhang B."/>
            <person name="Ji P."/>
            <person name="Bell-Sakyi L."/>
            <person name="Cui X.M."/>
            <person name="Yuan T.T."/>
            <person name="Jiang B.G."/>
            <person name="Yang W.F."/>
            <person name="Lam T.T."/>
            <person name="Chang Q.C."/>
            <person name="Ding S.J."/>
            <person name="Wang X.J."/>
            <person name="Zhu J.G."/>
            <person name="Ruan X.D."/>
            <person name="Zhao L."/>
            <person name="Wei J.T."/>
            <person name="Ye R.Z."/>
            <person name="Que T.C."/>
            <person name="Du C.H."/>
            <person name="Zhou Y.H."/>
            <person name="Cheng J.X."/>
            <person name="Dai P.F."/>
            <person name="Guo W.B."/>
            <person name="Han X.H."/>
            <person name="Huang E.J."/>
            <person name="Li L.F."/>
            <person name="Wei W."/>
            <person name="Gao Y.C."/>
            <person name="Liu J.Z."/>
            <person name="Shao H.Z."/>
            <person name="Wang X."/>
            <person name="Wang C.C."/>
            <person name="Yang T.C."/>
            <person name="Huo Q.B."/>
            <person name="Li W."/>
            <person name="Chen H.Y."/>
            <person name="Chen S.E."/>
            <person name="Zhou L.G."/>
            <person name="Ni X.B."/>
            <person name="Tian J.H."/>
            <person name="Sheng Y."/>
            <person name="Liu T."/>
            <person name="Pan Y.S."/>
            <person name="Xia L.Y."/>
            <person name="Li J."/>
            <person name="Zhao F."/>
            <person name="Cao W.C."/>
        </authorList>
    </citation>
    <scope>NUCLEOTIDE SEQUENCE [LARGE SCALE GENOMIC DNA]</scope>
    <source>
        <strain evidence="1">Iper-2018</strain>
    </source>
</reference>
<keyword evidence="2" id="KW-1185">Reference proteome</keyword>
<dbReference type="EMBL" id="JABSTQ010011268">
    <property type="protein sequence ID" value="KAG0413369.1"/>
    <property type="molecule type" value="Genomic_DNA"/>
</dbReference>
<evidence type="ECO:0000313" key="2">
    <source>
        <dbReference type="Proteomes" id="UP000805193"/>
    </source>
</evidence>
<accession>A0AC60P2C3</accession>
<organism evidence="1 2">
    <name type="scientific">Ixodes persulcatus</name>
    <name type="common">Taiga tick</name>
    <dbReference type="NCBI Taxonomy" id="34615"/>
    <lineage>
        <taxon>Eukaryota</taxon>
        <taxon>Metazoa</taxon>
        <taxon>Ecdysozoa</taxon>
        <taxon>Arthropoda</taxon>
        <taxon>Chelicerata</taxon>
        <taxon>Arachnida</taxon>
        <taxon>Acari</taxon>
        <taxon>Parasitiformes</taxon>
        <taxon>Ixodida</taxon>
        <taxon>Ixodoidea</taxon>
        <taxon>Ixodidae</taxon>
        <taxon>Ixodinae</taxon>
        <taxon>Ixodes</taxon>
    </lineage>
</organism>
<protein>
    <submittedName>
        <fullName evidence="1">Uncharacterized protein</fullName>
    </submittedName>
</protein>
<name>A0AC60P2C3_IXOPE</name>